<accession>A0A0V0ZYS0</accession>
<dbReference type="InterPro" id="IPR029001">
    <property type="entry name" value="ITPase-like_fam"/>
</dbReference>
<feature type="compositionally biased region" description="Polar residues" evidence="1">
    <location>
        <begin position="56"/>
        <end position="68"/>
    </location>
</feature>
<comment type="caution">
    <text evidence="2">The sequence shown here is derived from an EMBL/GenBank/DDBJ whole genome shotgun (WGS) entry which is preliminary data.</text>
</comment>
<dbReference type="InterPro" id="IPR026534">
    <property type="entry name" value="PRRC1"/>
</dbReference>
<dbReference type="PANTHER" id="PTHR23276:SF2">
    <property type="entry name" value="PROTEIN PRRC1"/>
    <property type="match status" value="1"/>
</dbReference>
<feature type="compositionally biased region" description="Polar residues" evidence="1">
    <location>
        <begin position="1"/>
        <end position="34"/>
    </location>
</feature>
<dbReference type="Proteomes" id="UP000054783">
    <property type="component" value="Unassembled WGS sequence"/>
</dbReference>
<evidence type="ECO:0000313" key="2">
    <source>
        <dbReference type="EMBL" id="KRY17420.1"/>
    </source>
</evidence>
<reference evidence="2 3" key="1">
    <citation type="submission" date="2015-01" db="EMBL/GenBank/DDBJ databases">
        <title>Evolution of Trichinella species and genotypes.</title>
        <authorList>
            <person name="Korhonen P.K."/>
            <person name="Edoardo P."/>
            <person name="Giuseppe L.R."/>
            <person name="Gasser R.B."/>
        </authorList>
    </citation>
    <scope>NUCLEOTIDE SEQUENCE [LARGE SCALE GENOMIC DNA]</scope>
    <source>
        <strain evidence="2">ISS2496</strain>
    </source>
</reference>
<dbReference type="OrthoDB" id="4968544at2759"/>
<sequence>MAEQTNNVNQSDLTNPSISAVSSSTTAKTLSFSNIPPPSELPAFATIIGREYAPSLSSQIPTTSTRSQTPLDPPLPPVPTVPDLSPSCNLLVSAENVSTSLAVDRSPDQDVSITMDVNYSECENLPAIQKNVYDYTPSVWRWLKDTVSNNNFLNTVASKAKLPDLGFCFCFFFFFKDSVGTVIMTLDPQMKDYLSSSSSSSTEKTWKMAYLITSSEAELFAVRSAMQTVLKSTDVEAINRTQLPDLPLTPLGFQSALLCARRRVAQIRDINLQTIDDSQPVITIENFVVELHADTWFHCDCIYLNVRELSHETYVYTQLTPMHANLISHMRKCSEGKTFSPETPGFSVSVEQTISHFGINPWQWFPNTITLHRQDMIKNAAIAVASLYKHAMSNTE</sequence>
<evidence type="ECO:0000256" key="1">
    <source>
        <dbReference type="SAM" id="MobiDB-lite"/>
    </source>
</evidence>
<feature type="region of interest" description="Disordered" evidence="1">
    <location>
        <begin position="1"/>
        <end position="38"/>
    </location>
</feature>
<dbReference type="Gene3D" id="3.90.950.10">
    <property type="match status" value="1"/>
</dbReference>
<dbReference type="AlphaFoldDB" id="A0A0V0ZYS0"/>
<dbReference type="GO" id="GO:0034237">
    <property type="term" value="F:protein kinase A regulatory subunit binding"/>
    <property type="evidence" value="ECO:0007669"/>
    <property type="project" value="TreeGrafter"/>
</dbReference>
<dbReference type="GO" id="GO:0005737">
    <property type="term" value="C:cytoplasm"/>
    <property type="evidence" value="ECO:0007669"/>
    <property type="project" value="TreeGrafter"/>
</dbReference>
<evidence type="ECO:0000313" key="3">
    <source>
        <dbReference type="Proteomes" id="UP000054783"/>
    </source>
</evidence>
<proteinExistence type="predicted"/>
<dbReference type="EMBL" id="JYDQ01000062">
    <property type="protein sequence ID" value="KRY17420.1"/>
    <property type="molecule type" value="Genomic_DNA"/>
</dbReference>
<dbReference type="SUPFAM" id="SSF52972">
    <property type="entry name" value="ITPase-like"/>
    <property type="match status" value="1"/>
</dbReference>
<gene>
    <name evidence="2" type="primary">prrc1</name>
    <name evidence="2" type="ORF">T12_11706</name>
</gene>
<keyword evidence="3" id="KW-1185">Reference proteome</keyword>
<protein>
    <submittedName>
        <fullName evidence="2">Protein PRRC1</fullName>
    </submittedName>
</protein>
<name>A0A0V0ZYS0_9BILA</name>
<organism evidence="2 3">
    <name type="scientific">Trichinella patagoniensis</name>
    <dbReference type="NCBI Taxonomy" id="990121"/>
    <lineage>
        <taxon>Eukaryota</taxon>
        <taxon>Metazoa</taxon>
        <taxon>Ecdysozoa</taxon>
        <taxon>Nematoda</taxon>
        <taxon>Enoplea</taxon>
        <taxon>Dorylaimia</taxon>
        <taxon>Trichinellida</taxon>
        <taxon>Trichinellidae</taxon>
        <taxon>Trichinella</taxon>
    </lineage>
</organism>
<dbReference type="PANTHER" id="PTHR23276">
    <property type="entry name" value="PROTEIN PRRC1"/>
    <property type="match status" value="1"/>
</dbReference>
<feature type="region of interest" description="Disordered" evidence="1">
    <location>
        <begin position="56"/>
        <end position="79"/>
    </location>
</feature>